<dbReference type="GO" id="GO:0016765">
    <property type="term" value="F:transferase activity, transferring alkyl or aryl (other than methyl) groups"/>
    <property type="evidence" value="ECO:0007669"/>
    <property type="project" value="UniProtKB-UniRule"/>
</dbReference>
<dbReference type="CDD" id="cd00614">
    <property type="entry name" value="CGS_like"/>
    <property type="match status" value="1"/>
</dbReference>
<feature type="modified residue" description="N6-(pyridoxal phosphate)lysine" evidence="3 4">
    <location>
        <position position="222"/>
    </location>
</feature>
<keyword evidence="7" id="KW-1185">Reference proteome</keyword>
<dbReference type="GO" id="GO:0019346">
    <property type="term" value="P:transsulfuration"/>
    <property type="evidence" value="ECO:0007669"/>
    <property type="project" value="InterPro"/>
</dbReference>
<sequence length="408" mass="44261">MYNNFLSSGVFRVTSEISGWRRATSLVRAGLARTLNNETAETLYLNSGFVFNSAAEAEAAFKGENDVYIYSRYSNPTVTLFEQRLAALEGAEMCRATATGMAAVFSALSCQLKSGDRIVAARELFGSCHYILSEILPKWGVETKFVIGSNLDSWKTALSQPTNAVFLESPSNPMLDLVDIAAVAELAHNAGAKVIVDNVLATPLFQSPLALGADIVVYSSTKHIDGQGRCLGGAVLSSAAWMNDYFIPFYRNTGPSISSFNAWIMAKSLETMELRVERMTSTAAKIAKWLTGHEKVLQVRYPGLANHPQHYLAKRQMINYSNIITIEVVGGKTGAFNVLDAFSLIDLSNNLGDAKSLACHPATTTHARIPTDERIDCGITDGIVRISVGLEDLDDLIEDLLQALGKAC</sequence>
<evidence type="ECO:0000256" key="3">
    <source>
        <dbReference type="HAMAP-Rule" id="MF_02056"/>
    </source>
</evidence>
<dbReference type="GO" id="GO:0005737">
    <property type="term" value="C:cytoplasm"/>
    <property type="evidence" value="ECO:0007669"/>
    <property type="project" value="TreeGrafter"/>
</dbReference>
<dbReference type="InterPro" id="IPR000277">
    <property type="entry name" value="Cys/Met-Metab_PyrdxlP-dep_enz"/>
</dbReference>
<dbReference type="PIRSF" id="PIRSF001434">
    <property type="entry name" value="CGS"/>
    <property type="match status" value="1"/>
</dbReference>
<keyword evidence="3" id="KW-0486">Methionine biosynthesis</keyword>
<organism evidence="6 7">
    <name type="scientific">Candidatus Endolissoclinum faulkneri L2</name>
    <dbReference type="NCBI Taxonomy" id="1193729"/>
    <lineage>
        <taxon>Bacteria</taxon>
        <taxon>Pseudomonadati</taxon>
        <taxon>Pseudomonadota</taxon>
        <taxon>Alphaproteobacteria</taxon>
        <taxon>Rhodospirillales</taxon>
        <taxon>Rhodospirillaceae</taxon>
        <taxon>Candidatus Endolissoclinum</taxon>
    </lineage>
</organism>
<dbReference type="Gene3D" id="3.90.1150.10">
    <property type="entry name" value="Aspartate Aminotransferase, domain 1"/>
    <property type="match status" value="1"/>
</dbReference>
<comment type="similarity">
    <text evidence="3">Belongs to the trans-sulfuration enzymes family. MetZ subfamily.</text>
</comment>
<evidence type="ECO:0000256" key="5">
    <source>
        <dbReference type="RuleBase" id="RU362118"/>
    </source>
</evidence>
<dbReference type="PANTHER" id="PTHR11808">
    <property type="entry name" value="TRANS-SULFURATION ENZYME FAMILY MEMBER"/>
    <property type="match status" value="1"/>
</dbReference>
<dbReference type="EC" id="2.5.1.-" evidence="3"/>
<dbReference type="GO" id="GO:0016846">
    <property type="term" value="F:carbon-sulfur lyase activity"/>
    <property type="evidence" value="ECO:0007669"/>
    <property type="project" value="TreeGrafter"/>
</dbReference>
<dbReference type="HAMAP" id="MF_02056">
    <property type="entry name" value="MetZ"/>
    <property type="match status" value="1"/>
</dbReference>
<accession>K7YNV5</accession>
<gene>
    <name evidence="3 6" type="primary">metZ</name>
    <name evidence="6" type="ORF">A1OE_1049</name>
</gene>
<dbReference type="AlphaFoldDB" id="K7YNV5"/>
<dbReference type="Pfam" id="PF01053">
    <property type="entry name" value="Cys_Met_Meta_PP"/>
    <property type="match status" value="1"/>
</dbReference>
<dbReference type="GO" id="GO:0071268">
    <property type="term" value="P:homocysteine biosynthetic process"/>
    <property type="evidence" value="ECO:0007669"/>
    <property type="project" value="InterPro"/>
</dbReference>
<comment type="catalytic activity">
    <reaction evidence="3">
        <text>O-succinyl-L-homoserine + hydrogen sulfide = L-homocysteine + succinate</text>
        <dbReference type="Rhea" id="RHEA:27826"/>
        <dbReference type="ChEBI" id="CHEBI:29919"/>
        <dbReference type="ChEBI" id="CHEBI:30031"/>
        <dbReference type="ChEBI" id="CHEBI:57661"/>
        <dbReference type="ChEBI" id="CHEBI:58199"/>
    </reaction>
</comment>
<dbReference type="PANTHER" id="PTHR11808:SF80">
    <property type="entry name" value="CYSTATHIONINE GAMMA-LYASE"/>
    <property type="match status" value="1"/>
</dbReference>
<dbReference type="KEGG" id="thal:A1OE_1049"/>
<proteinExistence type="inferred from homology"/>
<evidence type="ECO:0000256" key="1">
    <source>
        <dbReference type="ARBA" id="ARBA00001933"/>
    </source>
</evidence>
<comment type="function">
    <text evidence="3">Catalyzes the formation of L-homocysteine from O-succinyl-L-homoserine (OSHS) and hydrogen sulfide.</text>
</comment>
<dbReference type="InterPro" id="IPR015422">
    <property type="entry name" value="PyrdxlP-dep_Trfase_small"/>
</dbReference>
<dbReference type="GO" id="GO:0071266">
    <property type="term" value="P:'de novo' L-methionine biosynthetic process"/>
    <property type="evidence" value="ECO:0007669"/>
    <property type="project" value="UniProtKB-UniRule"/>
</dbReference>
<dbReference type="STRING" id="1193729.A1OE_1049"/>
<dbReference type="PATRIC" id="fig|1193729.4.peg.572"/>
<dbReference type="EMBL" id="CP003539">
    <property type="protein sequence ID" value="AFX99227.1"/>
    <property type="molecule type" value="Genomic_DNA"/>
</dbReference>
<dbReference type="UniPathway" id="UPA00051">
    <property type="reaction ID" value="UER00449"/>
</dbReference>
<evidence type="ECO:0000313" key="6">
    <source>
        <dbReference type="EMBL" id="AFX99227.1"/>
    </source>
</evidence>
<keyword evidence="3" id="KW-0028">Amino-acid biosynthesis</keyword>
<evidence type="ECO:0000313" key="7">
    <source>
        <dbReference type="Proteomes" id="UP000010077"/>
    </source>
</evidence>
<dbReference type="HOGENOM" id="CLU_018986_2_0_5"/>
<dbReference type="InterPro" id="IPR015421">
    <property type="entry name" value="PyrdxlP-dep_Trfase_major"/>
</dbReference>
<reference evidence="6 7" key="1">
    <citation type="journal article" date="2012" name="Proc. Natl. Acad. Sci. U.S.A.">
        <title>Genome streamlining and chemical defense in a coral reef symbiosis.</title>
        <authorList>
            <person name="Kwan J.C."/>
            <person name="Donia M.S."/>
            <person name="Han A.W."/>
            <person name="Hirose E."/>
            <person name="Haygood M.G."/>
            <person name="Schmidt E.W."/>
        </authorList>
    </citation>
    <scope>NUCLEOTIDE SEQUENCE [LARGE SCALE GENOMIC DNA]</scope>
    <source>
        <strain evidence="6 7">L2</strain>
    </source>
</reference>
<dbReference type="Gene3D" id="3.40.640.10">
    <property type="entry name" value="Type I PLP-dependent aspartate aminotransferase-like (Major domain)"/>
    <property type="match status" value="1"/>
</dbReference>
<name>K7YNV5_9PROT</name>
<comment type="pathway">
    <text evidence="3">Amino-acid biosynthesis; L-methionine biosynthesis via de novo pathway; L-homocysteine from O-succinyl-L-homoserine: step 1/1.</text>
</comment>
<dbReference type="FunFam" id="3.90.1150.10:FF:000033">
    <property type="entry name" value="Cystathionine gamma-synthase"/>
    <property type="match status" value="1"/>
</dbReference>
<dbReference type="FunFam" id="3.40.640.10:FF:000046">
    <property type="entry name" value="Cystathionine gamma-lyase"/>
    <property type="match status" value="1"/>
</dbReference>
<evidence type="ECO:0000256" key="2">
    <source>
        <dbReference type="ARBA" id="ARBA00022898"/>
    </source>
</evidence>
<keyword evidence="2 3" id="KW-0663">Pyridoxal phosphate</keyword>
<evidence type="ECO:0000256" key="4">
    <source>
        <dbReference type="PIRSR" id="PIRSR001434-2"/>
    </source>
</evidence>
<dbReference type="Proteomes" id="UP000010077">
    <property type="component" value="Chromosome"/>
</dbReference>
<dbReference type="InterPro" id="IPR006234">
    <property type="entry name" value="O-succ-hSer_sulfhydrylase"/>
</dbReference>
<keyword evidence="6" id="KW-0456">Lyase</keyword>
<dbReference type="SUPFAM" id="SSF53383">
    <property type="entry name" value="PLP-dependent transferases"/>
    <property type="match status" value="1"/>
</dbReference>
<dbReference type="NCBIfam" id="TIGR01325">
    <property type="entry name" value="O_suc_HS_sulf"/>
    <property type="match status" value="1"/>
</dbReference>
<dbReference type="InterPro" id="IPR015424">
    <property type="entry name" value="PyrdxlP-dep_Trfase"/>
</dbReference>
<dbReference type="GO" id="GO:0030170">
    <property type="term" value="F:pyridoxal phosphate binding"/>
    <property type="evidence" value="ECO:0007669"/>
    <property type="project" value="UniProtKB-UniRule"/>
</dbReference>
<comment type="subunit">
    <text evidence="3">Homotetramer.</text>
</comment>
<protein>
    <recommendedName>
        <fullName evidence="3">O-succinylhomoserine sulfhydrylase</fullName>
        <shortName evidence="3">OSH sulfhydrylase</shortName>
        <shortName evidence="3">OSHS sulfhydrylase</shortName>
        <ecNumber evidence="3">2.5.1.-</ecNumber>
    </recommendedName>
</protein>
<comment type="cofactor">
    <cofactor evidence="1 3 5">
        <name>pyridoxal 5'-phosphate</name>
        <dbReference type="ChEBI" id="CHEBI:597326"/>
    </cofactor>
</comment>
<keyword evidence="3" id="KW-0808">Transferase</keyword>
<dbReference type="eggNOG" id="COG0626">
    <property type="taxonomic scope" value="Bacteria"/>
</dbReference>